<gene>
    <name evidence="3" type="ORF">GCM10011335_26580</name>
</gene>
<feature type="chain" id="PRO_5037506041" description="Integral membrane protein" evidence="2">
    <location>
        <begin position="22"/>
        <end position="121"/>
    </location>
</feature>
<dbReference type="Gene3D" id="3.10.450.160">
    <property type="entry name" value="inner membrane protein cigr"/>
    <property type="match status" value="1"/>
</dbReference>
<evidence type="ECO:0000313" key="3">
    <source>
        <dbReference type="EMBL" id="GGD22374.1"/>
    </source>
</evidence>
<dbReference type="InterPro" id="IPR024572">
    <property type="entry name" value="RcnB"/>
</dbReference>
<sequence length="121" mass="14106">MKKTLLTAVAMLFLASPVLTAASASAQSRHEQQRELRQDRKELRQDKRELRQDRKELRQDRRAVQRLKRGGRYRNGGRNVSNYRQYGLRAPGRGQRWVRYNNDYLLVTIANGLIASVIVAR</sequence>
<feature type="compositionally biased region" description="Basic and acidic residues" evidence="1">
    <location>
        <begin position="28"/>
        <end position="63"/>
    </location>
</feature>
<dbReference type="Pfam" id="PF11776">
    <property type="entry name" value="RcnB"/>
    <property type="match status" value="1"/>
</dbReference>
<feature type="region of interest" description="Disordered" evidence="1">
    <location>
        <begin position="23"/>
        <end position="84"/>
    </location>
</feature>
<reference evidence="3" key="2">
    <citation type="submission" date="2020-09" db="EMBL/GenBank/DDBJ databases">
        <authorList>
            <person name="Sun Q."/>
            <person name="Zhou Y."/>
        </authorList>
    </citation>
    <scope>NUCLEOTIDE SEQUENCE</scope>
    <source>
        <strain evidence="3">CGMCC 1.15493</strain>
    </source>
</reference>
<reference evidence="3" key="1">
    <citation type="journal article" date="2014" name="Int. J. Syst. Evol. Microbiol.">
        <title>Complete genome sequence of Corynebacterium casei LMG S-19264T (=DSM 44701T), isolated from a smear-ripened cheese.</title>
        <authorList>
            <consortium name="US DOE Joint Genome Institute (JGI-PGF)"/>
            <person name="Walter F."/>
            <person name="Albersmeier A."/>
            <person name="Kalinowski J."/>
            <person name="Ruckert C."/>
        </authorList>
    </citation>
    <scope>NUCLEOTIDE SEQUENCE</scope>
    <source>
        <strain evidence="3">CGMCC 1.15493</strain>
    </source>
</reference>
<evidence type="ECO:0000256" key="2">
    <source>
        <dbReference type="SAM" id="SignalP"/>
    </source>
</evidence>
<keyword evidence="2" id="KW-0732">Signal</keyword>
<dbReference type="EMBL" id="BMJJ01000006">
    <property type="protein sequence ID" value="GGD22374.1"/>
    <property type="molecule type" value="Genomic_DNA"/>
</dbReference>
<organism evidence="3 4">
    <name type="scientific">Aureimonas glaciei</name>
    <dbReference type="NCBI Taxonomy" id="1776957"/>
    <lineage>
        <taxon>Bacteria</taxon>
        <taxon>Pseudomonadati</taxon>
        <taxon>Pseudomonadota</taxon>
        <taxon>Alphaproteobacteria</taxon>
        <taxon>Hyphomicrobiales</taxon>
        <taxon>Aurantimonadaceae</taxon>
        <taxon>Aureimonas</taxon>
    </lineage>
</organism>
<comment type="caution">
    <text evidence="3">The sequence shown here is derived from an EMBL/GenBank/DDBJ whole genome shotgun (WGS) entry which is preliminary data.</text>
</comment>
<keyword evidence="4" id="KW-1185">Reference proteome</keyword>
<dbReference type="AlphaFoldDB" id="A0A916XZ40"/>
<dbReference type="Proteomes" id="UP000613160">
    <property type="component" value="Unassembled WGS sequence"/>
</dbReference>
<protein>
    <recommendedName>
        <fullName evidence="5">Integral membrane protein</fullName>
    </recommendedName>
</protein>
<feature type="signal peptide" evidence="2">
    <location>
        <begin position="1"/>
        <end position="21"/>
    </location>
</feature>
<name>A0A916XZ40_9HYPH</name>
<evidence type="ECO:0000256" key="1">
    <source>
        <dbReference type="SAM" id="MobiDB-lite"/>
    </source>
</evidence>
<evidence type="ECO:0008006" key="5">
    <source>
        <dbReference type="Google" id="ProtNLM"/>
    </source>
</evidence>
<dbReference type="RefSeq" id="WP_188851382.1">
    <property type="nucleotide sequence ID" value="NZ_BMJJ01000006.1"/>
</dbReference>
<proteinExistence type="predicted"/>
<evidence type="ECO:0000313" key="4">
    <source>
        <dbReference type="Proteomes" id="UP000613160"/>
    </source>
</evidence>
<accession>A0A916XZ40</accession>